<dbReference type="RefSeq" id="WP_237335243.1">
    <property type="nucleotide sequence ID" value="NZ_BAABCM010000001.1"/>
</dbReference>
<keyword evidence="1" id="KW-1133">Transmembrane helix</keyword>
<name>A0ABP7HAS5_9PSEU</name>
<reference evidence="3" key="1">
    <citation type="journal article" date="2019" name="Int. J. Syst. Evol. Microbiol.">
        <title>The Global Catalogue of Microorganisms (GCM) 10K type strain sequencing project: providing services to taxonomists for standard genome sequencing and annotation.</title>
        <authorList>
            <consortium name="The Broad Institute Genomics Platform"/>
            <consortium name="The Broad Institute Genome Sequencing Center for Infectious Disease"/>
            <person name="Wu L."/>
            <person name="Ma J."/>
        </authorList>
    </citation>
    <scope>NUCLEOTIDE SEQUENCE [LARGE SCALE GENOMIC DNA]</scope>
    <source>
        <strain evidence="3">JCM 17017</strain>
    </source>
</reference>
<keyword evidence="1" id="KW-0472">Membrane</keyword>
<protein>
    <submittedName>
        <fullName evidence="2">Uncharacterized protein</fullName>
    </submittedName>
</protein>
<dbReference type="Proteomes" id="UP001501624">
    <property type="component" value="Unassembled WGS sequence"/>
</dbReference>
<sequence length="171" mass="18581">MPRTRNVDDPYYGELTIRTDSERGVVEVSGEQVPPVVIQRSPDAEVSEFVPIGTRKADRLTMSVDGAEAGLRPGPGKLTRASYRVDVTLAGTHYRFTPDSDDYTLLKRDGAGIASFGLDTAGKFTVFWQARREDSRPADAAIGYALSVAFRTGALGIFTVLLNGSENVQRP</sequence>
<dbReference type="EMBL" id="BAABCM010000001">
    <property type="protein sequence ID" value="GAA3789645.1"/>
    <property type="molecule type" value="Genomic_DNA"/>
</dbReference>
<keyword evidence="1" id="KW-0812">Transmembrane</keyword>
<feature type="transmembrane region" description="Helical" evidence="1">
    <location>
        <begin position="141"/>
        <end position="162"/>
    </location>
</feature>
<organism evidence="2 3">
    <name type="scientific">Amycolatopsis tucumanensis</name>
    <dbReference type="NCBI Taxonomy" id="401106"/>
    <lineage>
        <taxon>Bacteria</taxon>
        <taxon>Bacillati</taxon>
        <taxon>Actinomycetota</taxon>
        <taxon>Actinomycetes</taxon>
        <taxon>Pseudonocardiales</taxon>
        <taxon>Pseudonocardiaceae</taxon>
        <taxon>Amycolatopsis</taxon>
    </lineage>
</organism>
<gene>
    <name evidence="2" type="ORF">GCM10022380_02460</name>
</gene>
<comment type="caution">
    <text evidence="2">The sequence shown here is derived from an EMBL/GenBank/DDBJ whole genome shotgun (WGS) entry which is preliminary data.</text>
</comment>
<evidence type="ECO:0000256" key="1">
    <source>
        <dbReference type="SAM" id="Phobius"/>
    </source>
</evidence>
<proteinExistence type="predicted"/>
<evidence type="ECO:0000313" key="3">
    <source>
        <dbReference type="Proteomes" id="UP001501624"/>
    </source>
</evidence>
<accession>A0ABP7HAS5</accession>
<evidence type="ECO:0000313" key="2">
    <source>
        <dbReference type="EMBL" id="GAA3789645.1"/>
    </source>
</evidence>
<keyword evidence="3" id="KW-1185">Reference proteome</keyword>